<dbReference type="Gene3D" id="3.60.21.10">
    <property type="match status" value="1"/>
</dbReference>
<keyword evidence="5" id="KW-0812">Transmembrane</keyword>
<comment type="similarity">
    <text evidence="1 3">Belongs to the 5'-nucleotidase family.</text>
</comment>
<dbReference type="SUPFAM" id="SSF56300">
    <property type="entry name" value="Metallo-dependent phosphatases"/>
    <property type="match status" value="1"/>
</dbReference>
<dbReference type="Pfam" id="PF00149">
    <property type="entry name" value="Metallophos"/>
    <property type="match status" value="1"/>
</dbReference>
<reference evidence="8 9" key="1">
    <citation type="submission" date="2018-10" db="EMBL/GenBank/DDBJ databases">
        <title>Fifty Aureobasidium pullulans genomes reveal a recombining polyextremotolerant generalist.</title>
        <authorList>
            <person name="Gostincar C."/>
            <person name="Turk M."/>
            <person name="Zajc J."/>
            <person name="Gunde-Cimerman N."/>
        </authorList>
    </citation>
    <scope>NUCLEOTIDE SEQUENCE [LARGE SCALE GENOMIC DNA]</scope>
    <source>
        <strain evidence="8 9">EXF-6604</strain>
    </source>
</reference>
<keyword evidence="5" id="KW-1133">Transmembrane helix</keyword>
<name>A0A4S9LUD5_AURPU</name>
<accession>A0A4S9LUD5</accession>
<sequence length="778" mass="85830">MPSGNAPILRLLHFNDVYRLEPSEHDPVGGITRFQSLCNHYRQDPKYQDQPQLITLFSGDGFGPSLESSVTKGAHMVPILNNVPVAAACVGNHELDMGVPQFEYLASQCTFPWLLANVTDPALGDDVPLGHAHKTTMLTSSNGIKIGLIGLAEKEWLEAVNALPSNLIHTDPVVSAKKLIPGLRAQGAEIIIALCHQREHHDVRLAQETPEGLIDLVLSGHDHHYRQARVRSTQILCSGSDYKQLSYIEASRTDTKWDFNITRRDVNSAVSEDPYTVALMDKLFSSLQGKLQKVIGYTAVPLDTRFATVRASESNMGNFVSDLMRFYYNTDCAMLVGGTIRADKVYPPGLLRLKDIVDCFPFEDPVVVIRVKGQQLLEALQNGVSKYPALDGRFPQVSNISFTFDPSRDSHDRIVAVQVNGKPLDLEREYSLATREYMVKGGVQEQLRRTGSVVERTDTSHTFRRDSNDASARRTSVDVSSGRRKSSAVWDRPPIRIVEPAEIGLSESEDESEVTAPVLARELSPEEHELVVARKAMRKWWRLAGLSKRHAMGYETGEELGVGWTRGICPQVEGRIKMVLRWRETASSLLLADNLGEAIVVDLGLLSFTRRGNESRGSIAHLDIVVVVIALLLTALIVVVLVLNNLEILGNPSTTLLEPPLDSLETREVAFGGLFPELHDLFGDRDFALVLHVQVKLVLHDLQQDGFDIELVCIGTFGEEVTHGTSEPVALCRAVRAAPVAGDCDCEGRPEAQGVPDAEIEVGLNCLCVRSESCFMCN</sequence>
<dbReference type="PANTHER" id="PTHR11575">
    <property type="entry name" value="5'-NUCLEOTIDASE-RELATED"/>
    <property type="match status" value="1"/>
</dbReference>
<dbReference type="GO" id="GO:0000166">
    <property type="term" value="F:nucleotide binding"/>
    <property type="evidence" value="ECO:0007669"/>
    <property type="project" value="UniProtKB-KW"/>
</dbReference>
<dbReference type="InterPro" id="IPR006179">
    <property type="entry name" value="5_nucleotidase/apyrase"/>
</dbReference>
<dbReference type="GO" id="GO:0016787">
    <property type="term" value="F:hydrolase activity"/>
    <property type="evidence" value="ECO:0007669"/>
    <property type="project" value="UniProtKB-KW"/>
</dbReference>
<dbReference type="EMBL" id="QZBD01000050">
    <property type="protein sequence ID" value="THY33290.1"/>
    <property type="molecule type" value="Genomic_DNA"/>
</dbReference>
<evidence type="ECO:0000313" key="8">
    <source>
        <dbReference type="EMBL" id="THY33290.1"/>
    </source>
</evidence>
<dbReference type="SUPFAM" id="SSF55816">
    <property type="entry name" value="5'-nucleotidase (syn. UDP-sugar hydrolase), C-terminal domain"/>
    <property type="match status" value="1"/>
</dbReference>
<dbReference type="Gene3D" id="3.90.780.10">
    <property type="entry name" value="5'-Nucleotidase, C-terminal domain"/>
    <property type="match status" value="1"/>
</dbReference>
<evidence type="ECO:0000313" key="9">
    <source>
        <dbReference type="Proteomes" id="UP000306584"/>
    </source>
</evidence>
<dbReference type="GO" id="GO:0009166">
    <property type="term" value="P:nucleotide catabolic process"/>
    <property type="evidence" value="ECO:0007669"/>
    <property type="project" value="InterPro"/>
</dbReference>
<keyword evidence="3" id="KW-0378">Hydrolase</keyword>
<evidence type="ECO:0000256" key="4">
    <source>
        <dbReference type="SAM" id="MobiDB-lite"/>
    </source>
</evidence>
<feature type="domain" description="5'-Nucleotidase C-terminal" evidence="7">
    <location>
        <begin position="294"/>
        <end position="443"/>
    </location>
</feature>
<keyword evidence="2" id="KW-0732">Signal</keyword>
<dbReference type="AlphaFoldDB" id="A0A4S9LUD5"/>
<keyword evidence="5" id="KW-0472">Membrane</keyword>
<feature type="transmembrane region" description="Helical" evidence="5">
    <location>
        <begin position="619"/>
        <end position="643"/>
    </location>
</feature>
<evidence type="ECO:0000259" key="6">
    <source>
        <dbReference type="Pfam" id="PF00149"/>
    </source>
</evidence>
<protein>
    <submittedName>
        <fullName evidence="8">5'-nucleotidase</fullName>
    </submittedName>
</protein>
<dbReference type="InterPro" id="IPR004843">
    <property type="entry name" value="Calcineurin-like_PHP"/>
</dbReference>
<gene>
    <name evidence="8" type="ORF">D6D01_02305</name>
</gene>
<dbReference type="InterPro" id="IPR029052">
    <property type="entry name" value="Metallo-depent_PP-like"/>
</dbReference>
<feature type="compositionally biased region" description="Basic and acidic residues" evidence="4">
    <location>
        <begin position="455"/>
        <end position="476"/>
    </location>
</feature>
<dbReference type="InterPro" id="IPR036907">
    <property type="entry name" value="5'-Nucleotdase_C_sf"/>
</dbReference>
<dbReference type="Proteomes" id="UP000306584">
    <property type="component" value="Unassembled WGS sequence"/>
</dbReference>
<evidence type="ECO:0000256" key="1">
    <source>
        <dbReference type="ARBA" id="ARBA00006654"/>
    </source>
</evidence>
<dbReference type="Pfam" id="PF02872">
    <property type="entry name" value="5_nucleotid_C"/>
    <property type="match status" value="1"/>
</dbReference>
<evidence type="ECO:0000259" key="7">
    <source>
        <dbReference type="Pfam" id="PF02872"/>
    </source>
</evidence>
<keyword evidence="3" id="KW-0547">Nucleotide-binding</keyword>
<feature type="region of interest" description="Disordered" evidence="4">
    <location>
        <begin position="449"/>
        <end position="485"/>
    </location>
</feature>
<comment type="caution">
    <text evidence="8">The sequence shown here is derived from an EMBL/GenBank/DDBJ whole genome shotgun (WGS) entry which is preliminary data.</text>
</comment>
<evidence type="ECO:0000256" key="3">
    <source>
        <dbReference type="RuleBase" id="RU362119"/>
    </source>
</evidence>
<feature type="domain" description="Calcineurin-like phosphoesterase" evidence="6">
    <location>
        <begin position="9"/>
        <end position="225"/>
    </location>
</feature>
<organism evidence="8 9">
    <name type="scientific">Aureobasidium pullulans</name>
    <name type="common">Black yeast</name>
    <name type="synonym">Pullularia pullulans</name>
    <dbReference type="NCBI Taxonomy" id="5580"/>
    <lineage>
        <taxon>Eukaryota</taxon>
        <taxon>Fungi</taxon>
        <taxon>Dikarya</taxon>
        <taxon>Ascomycota</taxon>
        <taxon>Pezizomycotina</taxon>
        <taxon>Dothideomycetes</taxon>
        <taxon>Dothideomycetidae</taxon>
        <taxon>Dothideales</taxon>
        <taxon>Saccotheciaceae</taxon>
        <taxon>Aureobasidium</taxon>
    </lineage>
</organism>
<evidence type="ECO:0000256" key="2">
    <source>
        <dbReference type="ARBA" id="ARBA00022729"/>
    </source>
</evidence>
<dbReference type="PRINTS" id="PR01607">
    <property type="entry name" value="APYRASEFAMLY"/>
</dbReference>
<evidence type="ECO:0000256" key="5">
    <source>
        <dbReference type="SAM" id="Phobius"/>
    </source>
</evidence>
<proteinExistence type="inferred from homology"/>
<dbReference type="PANTHER" id="PTHR11575:SF48">
    <property type="entry name" value="5'-NUCLEOTIDASE"/>
    <property type="match status" value="1"/>
</dbReference>
<dbReference type="InterPro" id="IPR008334">
    <property type="entry name" value="5'-Nucleotdase_C"/>
</dbReference>